<protein>
    <submittedName>
        <fullName evidence="4">Cell surface protein</fullName>
    </submittedName>
</protein>
<keyword evidence="2" id="KW-0732">Signal</keyword>
<reference evidence="4 5" key="1">
    <citation type="submission" date="2017-04" db="EMBL/GenBank/DDBJ databases">
        <authorList>
            <person name="Afonso C.L."/>
            <person name="Miller P.J."/>
            <person name="Scott M.A."/>
            <person name="Spackman E."/>
            <person name="Goraichik I."/>
            <person name="Dimitrov K.M."/>
            <person name="Suarez D.L."/>
            <person name="Swayne D.E."/>
        </authorList>
    </citation>
    <scope>NUCLEOTIDE SEQUENCE [LARGE SCALE GENOMIC DNA]</scope>
    <source>
        <strain evidence="4 5">609q</strain>
    </source>
</reference>
<evidence type="ECO:0000313" key="4">
    <source>
        <dbReference type="EMBL" id="OYR92814.1"/>
    </source>
</evidence>
<proteinExistence type="predicted"/>
<reference evidence="3" key="2">
    <citation type="submission" date="2017-05" db="EMBL/GenBank/DDBJ databases">
        <authorList>
            <person name="Lin X.B."/>
            <person name="Stothard P."/>
            <person name="Tasseva G."/>
            <person name="Walter J."/>
        </authorList>
    </citation>
    <scope>NUCLEOTIDE SEQUENCE</scope>
    <source>
        <strain evidence="3">609u</strain>
    </source>
</reference>
<accession>A0A256LHC6</accession>
<dbReference type="RefSeq" id="WP_094495771.1">
    <property type="nucleotide sequence ID" value="NZ_NGNV01000005.1"/>
</dbReference>
<feature type="region of interest" description="Disordered" evidence="1">
    <location>
        <begin position="126"/>
        <end position="169"/>
    </location>
</feature>
<dbReference type="EMBL" id="NGNV01000005">
    <property type="protein sequence ID" value="OYR88790.1"/>
    <property type="molecule type" value="Genomic_DNA"/>
</dbReference>
<evidence type="ECO:0000313" key="5">
    <source>
        <dbReference type="Proteomes" id="UP000215828"/>
    </source>
</evidence>
<dbReference type="AlphaFoldDB" id="A0A256LHC6"/>
<evidence type="ECO:0000313" key="6">
    <source>
        <dbReference type="Proteomes" id="UP000216316"/>
    </source>
</evidence>
<name>A0A256LHC6_9LACO</name>
<feature type="signal peptide" evidence="2">
    <location>
        <begin position="1"/>
        <end position="34"/>
    </location>
</feature>
<dbReference type="EMBL" id="NGNX01000007">
    <property type="protein sequence ID" value="OYR92814.1"/>
    <property type="molecule type" value="Genomic_DNA"/>
</dbReference>
<keyword evidence="6" id="KW-1185">Reference proteome</keyword>
<dbReference type="Proteomes" id="UP000216316">
    <property type="component" value="Unassembled WGS sequence"/>
</dbReference>
<dbReference type="Proteomes" id="UP000215828">
    <property type="component" value="Unassembled WGS sequence"/>
</dbReference>
<evidence type="ECO:0000256" key="2">
    <source>
        <dbReference type="SAM" id="SignalP"/>
    </source>
</evidence>
<reference evidence="5 6" key="3">
    <citation type="submission" date="2017-09" db="EMBL/GenBank/DDBJ databases">
        <title>Tripartite evolution among Lactobacillus johnsonii, Lactobacillus taiwanensis, Lactobacillus reuteri and their rodent host.</title>
        <authorList>
            <person name="Wang T."/>
            <person name="Knowles S."/>
            <person name="Cheng C."/>
        </authorList>
    </citation>
    <scope>NUCLEOTIDE SEQUENCE [LARGE SCALE GENOMIC DNA]</scope>
    <source>
        <strain evidence="4 5">609q</strain>
        <strain evidence="3 6">609u</strain>
    </source>
</reference>
<evidence type="ECO:0000313" key="3">
    <source>
        <dbReference type="EMBL" id="OYR88790.1"/>
    </source>
</evidence>
<organism evidence="4 5">
    <name type="scientific">Lactobacillus taiwanensis</name>
    <dbReference type="NCBI Taxonomy" id="508451"/>
    <lineage>
        <taxon>Bacteria</taxon>
        <taxon>Bacillati</taxon>
        <taxon>Bacillota</taxon>
        <taxon>Bacilli</taxon>
        <taxon>Lactobacillales</taxon>
        <taxon>Lactobacillaceae</taxon>
        <taxon>Lactobacillus</taxon>
    </lineage>
</organism>
<feature type="compositionally biased region" description="Low complexity" evidence="1">
    <location>
        <begin position="126"/>
        <end position="142"/>
    </location>
</feature>
<feature type="chain" id="PRO_5013373252" evidence="2">
    <location>
        <begin position="35"/>
        <end position="318"/>
    </location>
</feature>
<sequence length="318" mass="34176">MKFQSILTKSLAAAALTATGLVALNSQNTNDAQAATIVQNDTNVVTINNANSTVAVWDGIESAHFTGKELTHGTTWKVVRTAYDAMGNKWYDLGANQWIMAKYTVEGGNAATARVATQAPAQSATAVQQAQTTQSAPVQQPAKHVTPAASKNVQAQASTQTKQAPVAPVQHQVQTQTPVQHQVQTQTPVQHQTVAQAPKTNYNYSAQRTYSAPVQQRTYSYAPAQKQTTQVAQPAQSNYTSNVSGSEASAKAWIAGRESGGSYSARNGQYIGKYQLSASYLGGDYSAANQERVADNYVKSRYGSWTGAQKFWQANGWY</sequence>
<gene>
    <name evidence="3" type="ORF">CBF53_01890</name>
    <name evidence="4" type="ORF">CBF70_02715</name>
</gene>
<evidence type="ECO:0000256" key="1">
    <source>
        <dbReference type="SAM" id="MobiDB-lite"/>
    </source>
</evidence>
<comment type="caution">
    <text evidence="4">The sequence shown here is derived from an EMBL/GenBank/DDBJ whole genome shotgun (WGS) entry which is preliminary data.</text>
</comment>
<feature type="compositionally biased region" description="Polar residues" evidence="1">
    <location>
        <begin position="149"/>
        <end position="162"/>
    </location>
</feature>